<organism evidence="2 3">
    <name type="scientific">Prorocentrum cordatum</name>
    <dbReference type="NCBI Taxonomy" id="2364126"/>
    <lineage>
        <taxon>Eukaryota</taxon>
        <taxon>Sar</taxon>
        <taxon>Alveolata</taxon>
        <taxon>Dinophyceae</taxon>
        <taxon>Prorocentrales</taxon>
        <taxon>Prorocentraceae</taxon>
        <taxon>Prorocentrum</taxon>
    </lineage>
</organism>
<comment type="caution">
    <text evidence="2">The sequence shown here is derived from an EMBL/GenBank/DDBJ whole genome shotgun (WGS) entry which is preliminary data.</text>
</comment>
<proteinExistence type="predicted"/>
<protein>
    <submittedName>
        <fullName evidence="2">Uncharacterized protein</fullName>
    </submittedName>
</protein>
<keyword evidence="3" id="KW-1185">Reference proteome</keyword>
<evidence type="ECO:0000313" key="2">
    <source>
        <dbReference type="EMBL" id="CAK0859315.1"/>
    </source>
</evidence>
<name>A0ABN9UK94_9DINO</name>
<sequence length="119" mass="12960">MPRGKSGDQLKAMQDAARESKRRRREQHAIGEQLRPQVGPVAVDAQLLSGQLAARSPNALHPIVDIVGQAVANAMAVRASPSELGRRFLLENVSTDKTPLDKKASAFNMSRRTCDRTTS</sequence>
<reference evidence="2" key="1">
    <citation type="submission" date="2023-10" db="EMBL/GenBank/DDBJ databases">
        <authorList>
            <person name="Chen Y."/>
            <person name="Shah S."/>
            <person name="Dougan E. K."/>
            <person name="Thang M."/>
            <person name="Chan C."/>
        </authorList>
    </citation>
    <scope>NUCLEOTIDE SEQUENCE [LARGE SCALE GENOMIC DNA]</scope>
</reference>
<evidence type="ECO:0000313" key="3">
    <source>
        <dbReference type="Proteomes" id="UP001189429"/>
    </source>
</evidence>
<feature type="non-terminal residue" evidence="2">
    <location>
        <position position="119"/>
    </location>
</feature>
<accession>A0ABN9UK94</accession>
<feature type="region of interest" description="Disordered" evidence="1">
    <location>
        <begin position="1"/>
        <end position="36"/>
    </location>
</feature>
<evidence type="ECO:0000256" key="1">
    <source>
        <dbReference type="SAM" id="MobiDB-lite"/>
    </source>
</evidence>
<dbReference type="EMBL" id="CAUYUJ010015891">
    <property type="protein sequence ID" value="CAK0859315.1"/>
    <property type="molecule type" value="Genomic_DNA"/>
</dbReference>
<dbReference type="Proteomes" id="UP001189429">
    <property type="component" value="Unassembled WGS sequence"/>
</dbReference>
<gene>
    <name evidence="2" type="ORF">PCOR1329_LOCUS48729</name>
</gene>